<sequence length="179" mass="21091">MRLRNEQHDLTQMRASLKAKLESRFSSLSEDPTYLIATFLDPRFKTNYLGAVEFERARQKILLEYLKMTCDESFNSGSSSGFPIPIKRVRETNSNVTCESHDTFWNCFDEVANKNNIQCRDQEKNPIANEIDYYLKTVRIDRSRDPYTWRSVNSKHYPYLTKFAKAGLVYENKRNRLPP</sequence>
<dbReference type="AlphaFoldDB" id="A0A9P0GBI2"/>
<organism evidence="1 2">
    <name type="scientific">Psylliodes chrysocephalus</name>
    <dbReference type="NCBI Taxonomy" id="3402493"/>
    <lineage>
        <taxon>Eukaryota</taxon>
        <taxon>Metazoa</taxon>
        <taxon>Ecdysozoa</taxon>
        <taxon>Arthropoda</taxon>
        <taxon>Hexapoda</taxon>
        <taxon>Insecta</taxon>
        <taxon>Pterygota</taxon>
        <taxon>Neoptera</taxon>
        <taxon>Endopterygota</taxon>
        <taxon>Coleoptera</taxon>
        <taxon>Polyphaga</taxon>
        <taxon>Cucujiformia</taxon>
        <taxon>Chrysomeloidea</taxon>
        <taxon>Chrysomelidae</taxon>
        <taxon>Galerucinae</taxon>
        <taxon>Alticini</taxon>
        <taxon>Psylliodes</taxon>
    </lineage>
</organism>
<name>A0A9P0GBI2_9CUCU</name>
<gene>
    <name evidence="1" type="ORF">PSYICH_LOCUS9979</name>
</gene>
<accession>A0A9P0GBI2</accession>
<evidence type="ECO:0000313" key="1">
    <source>
        <dbReference type="EMBL" id="CAH1109489.1"/>
    </source>
</evidence>
<dbReference type="EMBL" id="OV651816">
    <property type="protein sequence ID" value="CAH1109489.1"/>
    <property type="molecule type" value="Genomic_DNA"/>
</dbReference>
<keyword evidence="2" id="KW-1185">Reference proteome</keyword>
<dbReference type="SUPFAM" id="SSF53098">
    <property type="entry name" value="Ribonuclease H-like"/>
    <property type="match status" value="1"/>
</dbReference>
<reference evidence="1" key="1">
    <citation type="submission" date="2022-01" db="EMBL/GenBank/DDBJ databases">
        <authorList>
            <person name="King R."/>
        </authorList>
    </citation>
    <scope>NUCLEOTIDE SEQUENCE</scope>
</reference>
<dbReference type="Proteomes" id="UP001153636">
    <property type="component" value="Chromosome 4"/>
</dbReference>
<dbReference type="OrthoDB" id="1607513at2759"/>
<proteinExistence type="predicted"/>
<evidence type="ECO:0000313" key="2">
    <source>
        <dbReference type="Proteomes" id="UP001153636"/>
    </source>
</evidence>
<protein>
    <submittedName>
        <fullName evidence="1">Uncharacterized protein</fullName>
    </submittedName>
</protein>
<dbReference type="InterPro" id="IPR012337">
    <property type="entry name" value="RNaseH-like_sf"/>
</dbReference>